<gene>
    <name evidence="2" type="ORF">J2S74_002076</name>
</gene>
<organism evidence="2 3">
    <name type="scientific">Evansella vedderi</name>
    <dbReference type="NCBI Taxonomy" id="38282"/>
    <lineage>
        <taxon>Bacteria</taxon>
        <taxon>Bacillati</taxon>
        <taxon>Bacillota</taxon>
        <taxon>Bacilli</taxon>
        <taxon>Bacillales</taxon>
        <taxon>Bacillaceae</taxon>
        <taxon>Evansella</taxon>
    </lineage>
</organism>
<evidence type="ECO:0000259" key="1">
    <source>
        <dbReference type="PROSITE" id="PS51832"/>
    </source>
</evidence>
<keyword evidence="3" id="KW-1185">Reference proteome</keyword>
<dbReference type="Proteomes" id="UP001230005">
    <property type="component" value="Unassembled WGS sequence"/>
</dbReference>
<feature type="domain" description="HD-GYP" evidence="1">
    <location>
        <begin position="1"/>
        <end position="159"/>
    </location>
</feature>
<dbReference type="Pfam" id="PF13487">
    <property type="entry name" value="HD_5"/>
    <property type="match status" value="1"/>
</dbReference>
<name>A0ABT9ZVD6_9BACI</name>
<dbReference type="Gene3D" id="1.10.3210.10">
    <property type="entry name" value="Hypothetical protein af1432"/>
    <property type="match status" value="1"/>
</dbReference>
<evidence type="ECO:0000313" key="3">
    <source>
        <dbReference type="Proteomes" id="UP001230005"/>
    </source>
</evidence>
<dbReference type="CDD" id="cd00077">
    <property type="entry name" value="HDc"/>
    <property type="match status" value="1"/>
</dbReference>
<dbReference type="SUPFAM" id="SSF109604">
    <property type="entry name" value="HD-domain/PDEase-like"/>
    <property type="match status" value="1"/>
</dbReference>
<accession>A0ABT9ZVD6</accession>
<dbReference type="InterPro" id="IPR037522">
    <property type="entry name" value="HD_GYP_dom"/>
</dbReference>
<protein>
    <submittedName>
        <fullName evidence="2">HD-GYP domain-containing protein (C-di-GMP phosphodiesterase class II)</fullName>
    </submittedName>
</protein>
<comment type="caution">
    <text evidence="2">The sequence shown here is derived from an EMBL/GenBank/DDBJ whole genome shotgun (WGS) entry which is preliminary data.</text>
</comment>
<dbReference type="PROSITE" id="PS51832">
    <property type="entry name" value="HD_GYP"/>
    <property type="match status" value="1"/>
</dbReference>
<sequence length="170" mass="19730">MAKVVDCYDEDMKIASLLHDIGKMGISKEILLKPAKLSELEYQIIKAHSHIGNNILRSILNLPRAALFVRDHHERWDGSGYPRGLIGEEISIQGRIICLCDAFDTMTIDRRNYNKKTLSYDEAFEELRRCSWSQFDGDLVEQFIATVKALSIPHNEKWYEDRDKINEIFL</sequence>
<dbReference type="InterPro" id="IPR003607">
    <property type="entry name" value="HD/PDEase_dom"/>
</dbReference>
<dbReference type="EMBL" id="JAUSUG010000007">
    <property type="protein sequence ID" value="MDQ0254697.1"/>
    <property type="molecule type" value="Genomic_DNA"/>
</dbReference>
<reference evidence="2 3" key="1">
    <citation type="submission" date="2023-07" db="EMBL/GenBank/DDBJ databases">
        <title>Genomic Encyclopedia of Type Strains, Phase IV (KMG-IV): sequencing the most valuable type-strain genomes for metagenomic binning, comparative biology and taxonomic classification.</title>
        <authorList>
            <person name="Goeker M."/>
        </authorList>
    </citation>
    <scope>NUCLEOTIDE SEQUENCE [LARGE SCALE GENOMIC DNA]</scope>
    <source>
        <strain evidence="2 3">DSM 9768</strain>
    </source>
</reference>
<dbReference type="PANTHER" id="PTHR43155">
    <property type="entry name" value="CYCLIC DI-GMP PHOSPHODIESTERASE PA4108-RELATED"/>
    <property type="match status" value="1"/>
</dbReference>
<proteinExistence type="predicted"/>
<dbReference type="PANTHER" id="PTHR43155:SF2">
    <property type="entry name" value="CYCLIC DI-GMP PHOSPHODIESTERASE PA4108"/>
    <property type="match status" value="1"/>
</dbReference>
<evidence type="ECO:0000313" key="2">
    <source>
        <dbReference type="EMBL" id="MDQ0254697.1"/>
    </source>
</evidence>